<accession>A0A6J4RK57</accession>
<gene>
    <name evidence="2" type="ORF">AVDCRST_MAG38-1659</name>
</gene>
<feature type="region of interest" description="Disordered" evidence="1">
    <location>
        <begin position="359"/>
        <end position="389"/>
    </location>
</feature>
<organism evidence="2">
    <name type="scientific">uncultured Solirubrobacteraceae bacterium</name>
    <dbReference type="NCBI Taxonomy" id="1162706"/>
    <lineage>
        <taxon>Bacteria</taxon>
        <taxon>Bacillati</taxon>
        <taxon>Actinomycetota</taxon>
        <taxon>Thermoleophilia</taxon>
        <taxon>Solirubrobacterales</taxon>
        <taxon>Solirubrobacteraceae</taxon>
        <taxon>environmental samples</taxon>
    </lineage>
</organism>
<dbReference type="AntiFam" id="ANF00226">
    <property type="entry name" value="Shadow ORF (opposite pknB)"/>
</dbReference>
<dbReference type="EMBL" id="CADCVJ010000138">
    <property type="protein sequence ID" value="CAA9475850.1"/>
    <property type="molecule type" value="Genomic_DNA"/>
</dbReference>
<reference evidence="2" key="1">
    <citation type="submission" date="2020-02" db="EMBL/GenBank/DDBJ databases">
        <authorList>
            <person name="Meier V. D."/>
        </authorList>
    </citation>
    <scope>NUCLEOTIDE SEQUENCE</scope>
    <source>
        <strain evidence="2">AVDCRST_MAG38</strain>
    </source>
</reference>
<evidence type="ECO:0000313" key="2">
    <source>
        <dbReference type="EMBL" id="CAA9475850.1"/>
    </source>
</evidence>
<name>A0A6J4RK57_9ACTN</name>
<feature type="compositionally biased region" description="Basic and acidic residues" evidence="1">
    <location>
        <begin position="377"/>
        <end position="389"/>
    </location>
</feature>
<dbReference type="AlphaFoldDB" id="A0A6J4RK57"/>
<proteinExistence type="predicted"/>
<evidence type="ECO:0000256" key="1">
    <source>
        <dbReference type="SAM" id="MobiDB-lite"/>
    </source>
</evidence>
<sequence>MRVGEAVEKLVGARPPVLAPLEERALDREEQRGGDPRAQLVQAGEPLVLLLVDHRVERLAPPRALPREHLPADQPQAVQVAPAVHREPVDLLGRHVRGGADGRAGHRELVVALEGPGDPEVGEQRAPRPLLEEDVLGLHVAVHHAGRVRVRQRRGHVAQDALGLVEGELGAGAEHLAQGAARHVLHDDGERPPLEARDRADAHDVRVVERRGGARLALEAAGDLRVLRELATDRLDGDRCTRRAVAGEVDERGRPAADLAHQLVARLERAQVGLSVAVTRIDAHGGWWQGENRTEAGGEWRADVMPGVGVGGPGGRGGCAAPQHHDYTECLLPIATSRLMILMSSTGEQAAVWRRDPRGSGANAVATRNGPSVIAHPADHSARSMETRS</sequence>
<protein>
    <submittedName>
        <fullName evidence="2">Uncharacterized protein</fullName>
    </submittedName>
</protein>